<proteinExistence type="predicted"/>
<protein>
    <submittedName>
        <fullName evidence="1">Uncharacterized protein</fullName>
    </submittedName>
</protein>
<dbReference type="AlphaFoldDB" id="A0AAW3VJA0"/>
<accession>A0AAW3VJA0</accession>
<dbReference type="Proteomes" id="UP000548425">
    <property type="component" value="Unassembled WGS sequence"/>
</dbReference>
<organism evidence="1 2">
    <name type="scientific">Acinetobacter lwoffii</name>
    <dbReference type="NCBI Taxonomy" id="28090"/>
    <lineage>
        <taxon>Bacteria</taxon>
        <taxon>Pseudomonadati</taxon>
        <taxon>Pseudomonadota</taxon>
        <taxon>Gammaproteobacteria</taxon>
        <taxon>Moraxellales</taxon>
        <taxon>Moraxellaceae</taxon>
        <taxon>Acinetobacter</taxon>
    </lineage>
</organism>
<evidence type="ECO:0000313" key="2">
    <source>
        <dbReference type="Proteomes" id="UP000548425"/>
    </source>
</evidence>
<sequence>MEEKTLKIVNKKEMNNVGHSSLILNLTKRALERLFQTFQFHHQF</sequence>
<dbReference type="EMBL" id="JACHLA010000021">
    <property type="protein sequence ID" value="MBB6364516.1"/>
    <property type="molecule type" value="Genomic_DNA"/>
</dbReference>
<evidence type="ECO:0000313" key="1">
    <source>
        <dbReference type="EMBL" id="MBB6364516.1"/>
    </source>
</evidence>
<name>A0AAW3VJA0_ACILW</name>
<comment type="caution">
    <text evidence="1">The sequence shown here is derived from an EMBL/GenBank/DDBJ whole genome shotgun (WGS) entry which is preliminary data.</text>
</comment>
<reference evidence="1 2" key="1">
    <citation type="submission" date="2020-08" db="EMBL/GenBank/DDBJ databases">
        <title>Functional genomics of gut bacteria from endangered species of beetles.</title>
        <authorList>
            <person name="Carlos-Shanley C."/>
        </authorList>
    </citation>
    <scope>NUCLEOTIDE SEQUENCE [LARGE SCALE GENOMIC DNA]</scope>
    <source>
        <strain evidence="1 2">S00127</strain>
    </source>
</reference>
<gene>
    <name evidence="1" type="ORF">HNP34_002670</name>
</gene>